<evidence type="ECO:0000256" key="1">
    <source>
        <dbReference type="ARBA" id="ARBA00004651"/>
    </source>
</evidence>
<dbReference type="InterPro" id="IPR038665">
    <property type="entry name" value="Voltage-dep_anion_channel_sf"/>
</dbReference>
<evidence type="ECO:0000256" key="7">
    <source>
        <dbReference type="ARBA" id="ARBA00023136"/>
    </source>
</evidence>
<feature type="transmembrane region" description="Helical" evidence="8">
    <location>
        <begin position="179"/>
        <end position="199"/>
    </location>
</feature>
<feature type="transmembrane region" description="Helical" evidence="8">
    <location>
        <begin position="352"/>
        <end position="370"/>
    </location>
</feature>
<dbReference type="PANTHER" id="PTHR31686">
    <property type="match status" value="1"/>
</dbReference>
<evidence type="ECO:0000256" key="3">
    <source>
        <dbReference type="ARBA" id="ARBA00022448"/>
    </source>
</evidence>
<dbReference type="OrthoDB" id="1099at2759"/>
<organism evidence="9 10">
    <name type="scientific">Lachancea lanzarotensis</name>
    <dbReference type="NCBI Taxonomy" id="1245769"/>
    <lineage>
        <taxon>Eukaryota</taxon>
        <taxon>Fungi</taxon>
        <taxon>Dikarya</taxon>
        <taxon>Ascomycota</taxon>
        <taxon>Saccharomycotina</taxon>
        <taxon>Saccharomycetes</taxon>
        <taxon>Saccharomycetales</taxon>
        <taxon>Saccharomycetaceae</taxon>
        <taxon>Lachancea</taxon>
    </lineage>
</organism>
<gene>
    <name evidence="9" type="ORF">LALA0_S04e02872g</name>
</gene>
<dbReference type="GO" id="GO:0000319">
    <property type="term" value="F:sulfite transmembrane transporter activity"/>
    <property type="evidence" value="ECO:0007669"/>
    <property type="project" value="TreeGrafter"/>
</dbReference>
<evidence type="ECO:0000256" key="2">
    <source>
        <dbReference type="ARBA" id="ARBA00008566"/>
    </source>
</evidence>
<dbReference type="HOGENOM" id="CLU_030057_6_2_1"/>
<dbReference type="Pfam" id="PF03595">
    <property type="entry name" value="SLAC1"/>
    <property type="match status" value="1"/>
</dbReference>
<evidence type="ECO:0000256" key="6">
    <source>
        <dbReference type="ARBA" id="ARBA00022989"/>
    </source>
</evidence>
<feature type="transmembrane region" description="Helical" evidence="8">
    <location>
        <begin position="248"/>
        <end position="269"/>
    </location>
</feature>
<dbReference type="PANTHER" id="PTHR31686:SF1">
    <property type="entry name" value="SULFITE EFFLUX PUMP SSU1"/>
    <property type="match status" value="1"/>
</dbReference>
<evidence type="ECO:0000313" key="10">
    <source>
        <dbReference type="Proteomes" id="UP000054304"/>
    </source>
</evidence>
<protein>
    <submittedName>
        <fullName evidence="9">LALA0S04e02872g1_1</fullName>
    </submittedName>
</protein>
<feature type="transmembrane region" description="Helical" evidence="8">
    <location>
        <begin position="127"/>
        <end position="153"/>
    </location>
</feature>
<dbReference type="AlphaFoldDB" id="A0A0C7MPR8"/>
<keyword evidence="6 8" id="KW-1133">Transmembrane helix</keyword>
<name>A0A0C7MPR8_9SACH</name>
<keyword evidence="4" id="KW-1003">Cell membrane</keyword>
<dbReference type="CDD" id="cd09318">
    <property type="entry name" value="TDT_SSU1"/>
    <property type="match status" value="1"/>
</dbReference>
<feature type="transmembrane region" description="Helical" evidence="8">
    <location>
        <begin position="46"/>
        <end position="68"/>
    </location>
</feature>
<feature type="transmembrane region" description="Helical" evidence="8">
    <location>
        <begin position="306"/>
        <end position="332"/>
    </location>
</feature>
<evidence type="ECO:0000256" key="4">
    <source>
        <dbReference type="ARBA" id="ARBA00022475"/>
    </source>
</evidence>
<dbReference type="GeneID" id="34685327"/>
<comment type="similarity">
    <text evidence="2">Belongs to the tellurite-resistance/dicarboxylate transporter (TDT) family.</text>
</comment>
<dbReference type="InterPro" id="IPR051629">
    <property type="entry name" value="Sulfite_efflux_TDT"/>
</dbReference>
<feature type="transmembrane region" description="Helical" evidence="8">
    <location>
        <begin position="219"/>
        <end position="241"/>
    </location>
</feature>
<evidence type="ECO:0000313" key="9">
    <source>
        <dbReference type="EMBL" id="CEP61884.1"/>
    </source>
</evidence>
<comment type="subcellular location">
    <subcellularLocation>
        <location evidence="1">Cell membrane</location>
        <topology evidence="1">Multi-pass membrane protein</topology>
    </subcellularLocation>
</comment>
<feature type="transmembrane region" description="Helical" evidence="8">
    <location>
        <begin position="89"/>
        <end position="107"/>
    </location>
</feature>
<keyword evidence="7 8" id="KW-0472">Membrane</keyword>
<accession>A0A0C7MPR8</accession>
<dbReference type="EMBL" id="LN736363">
    <property type="protein sequence ID" value="CEP61884.1"/>
    <property type="molecule type" value="Genomic_DNA"/>
</dbReference>
<dbReference type="Gene3D" id="1.50.10.150">
    <property type="entry name" value="Voltage-dependent anion channel"/>
    <property type="match status" value="1"/>
</dbReference>
<feature type="transmembrane region" description="Helical" evidence="8">
    <location>
        <begin position="382"/>
        <end position="408"/>
    </location>
</feature>
<proteinExistence type="inferred from homology"/>
<keyword evidence="10" id="KW-1185">Reference proteome</keyword>
<feature type="transmembrane region" description="Helical" evidence="8">
    <location>
        <begin position="12"/>
        <end position="34"/>
    </location>
</feature>
<keyword evidence="5 8" id="KW-0812">Transmembrane</keyword>
<evidence type="ECO:0000256" key="5">
    <source>
        <dbReference type="ARBA" id="ARBA00022692"/>
    </source>
</evidence>
<dbReference type="Proteomes" id="UP000054304">
    <property type="component" value="Unassembled WGS sequence"/>
</dbReference>
<sequence>MLISAGRQALDDFSPIWFVTVMGTGISSNILHSFPYSARWLKICSYIMFCLASLLFLSLLGILASVVIRRTRHDGLRSFARLYFFDETISVTWGTLVMGYITINNYIFQLVENELKDQKSVTHGLVIFVYVQWWITVMLSLGSAWGITFCIWLKNSRYWDCTDPMPHHRNMQHRLQSTLLLPIVTLVVVASSSGIFTMSKQFVEHTSRNVQLLTLGVTALIWFNALLLVVLVASTYIWNLYVNKIPPIGMIFSMFLVVGPMGQGSYGILLFTNNIKQYIELYYPLSVADGEAYLVSMVVKWSFKVCGIVLALLLIANGIFFTFVAFAAIVSYGYTLRNSHTGPKISTFHKGWWAMTFPLGTMALGTKELYEQYDPYVPISAFRVVSTIYSILCVASTLVCLVGSIWSYRNTLLASILSSRKSSPQLSSARTSDFNQKSLQDAEMGIVSPVKSTIHPQMVDHTSQQS</sequence>
<dbReference type="RefSeq" id="XP_022628116.1">
    <property type="nucleotide sequence ID" value="XM_022772674.1"/>
</dbReference>
<dbReference type="GO" id="GO:0005886">
    <property type="term" value="C:plasma membrane"/>
    <property type="evidence" value="ECO:0007669"/>
    <property type="project" value="UniProtKB-SubCell"/>
</dbReference>
<keyword evidence="3" id="KW-0813">Transport</keyword>
<evidence type="ECO:0000256" key="8">
    <source>
        <dbReference type="SAM" id="Phobius"/>
    </source>
</evidence>
<reference evidence="9 10" key="1">
    <citation type="submission" date="2014-12" db="EMBL/GenBank/DDBJ databases">
        <authorList>
            <person name="Neuveglise Cecile"/>
        </authorList>
    </citation>
    <scope>NUCLEOTIDE SEQUENCE [LARGE SCALE GENOMIC DNA]</scope>
    <source>
        <strain evidence="9 10">CBS 12615</strain>
    </source>
</reference>
<dbReference type="InterPro" id="IPR004695">
    <property type="entry name" value="SLAC1/Mae1/Ssu1/TehA"/>
</dbReference>